<keyword evidence="5 6" id="KW-0472">Membrane</keyword>
<dbReference type="GO" id="GO:0005886">
    <property type="term" value="C:plasma membrane"/>
    <property type="evidence" value="ECO:0007669"/>
    <property type="project" value="TreeGrafter"/>
</dbReference>
<evidence type="ECO:0000256" key="6">
    <source>
        <dbReference type="SAM" id="Phobius"/>
    </source>
</evidence>
<accession>A0AB39HI04</accession>
<name>A0AB39HI04_9VIBR</name>
<dbReference type="PANTHER" id="PTHR43461">
    <property type="entry name" value="TRANSMEMBRANE PROTEIN 256"/>
    <property type="match status" value="1"/>
</dbReference>
<feature type="signal peptide" evidence="7">
    <location>
        <begin position="1"/>
        <end position="27"/>
    </location>
</feature>
<comment type="subcellular location">
    <subcellularLocation>
        <location evidence="1">Membrane</location>
        <topology evidence="1">Multi-pass membrane protein</topology>
    </subcellularLocation>
</comment>
<evidence type="ECO:0000256" key="2">
    <source>
        <dbReference type="ARBA" id="ARBA00009694"/>
    </source>
</evidence>
<proteinExistence type="inferred from homology"/>
<keyword evidence="4 6" id="KW-1133">Transmembrane helix</keyword>
<evidence type="ECO:0000313" key="8">
    <source>
        <dbReference type="EMBL" id="XDK26369.1"/>
    </source>
</evidence>
<evidence type="ECO:0000256" key="7">
    <source>
        <dbReference type="SAM" id="SignalP"/>
    </source>
</evidence>
<organism evidence="8">
    <name type="scientific">Vibrio sp. HB236076</name>
    <dbReference type="NCBI Taxonomy" id="3232307"/>
    <lineage>
        <taxon>Bacteria</taxon>
        <taxon>Pseudomonadati</taxon>
        <taxon>Pseudomonadota</taxon>
        <taxon>Gammaproteobacteria</taxon>
        <taxon>Vibrionales</taxon>
        <taxon>Vibrionaceae</taxon>
        <taxon>Vibrio</taxon>
    </lineage>
</organism>
<protein>
    <submittedName>
        <fullName evidence="8">DUF423 domain-containing protein</fullName>
    </submittedName>
</protein>
<comment type="similarity">
    <text evidence="2">Belongs to the UPF0382 family.</text>
</comment>
<dbReference type="AlphaFoldDB" id="A0AB39HI04"/>
<evidence type="ECO:0000256" key="4">
    <source>
        <dbReference type="ARBA" id="ARBA00022989"/>
    </source>
</evidence>
<dbReference type="PANTHER" id="PTHR43461:SF1">
    <property type="entry name" value="TRANSMEMBRANE PROTEIN 256"/>
    <property type="match status" value="1"/>
</dbReference>
<feature type="transmembrane region" description="Helical" evidence="6">
    <location>
        <begin position="43"/>
        <end position="61"/>
    </location>
</feature>
<feature type="chain" id="PRO_5044192559" evidence="7">
    <location>
        <begin position="28"/>
        <end position="127"/>
    </location>
</feature>
<gene>
    <name evidence="8" type="ORF">AB0763_10130</name>
</gene>
<evidence type="ECO:0000256" key="1">
    <source>
        <dbReference type="ARBA" id="ARBA00004141"/>
    </source>
</evidence>
<keyword evidence="3 6" id="KW-0812">Transmembrane</keyword>
<dbReference type="InterPro" id="IPR006696">
    <property type="entry name" value="DUF423"/>
</dbReference>
<keyword evidence="7" id="KW-0732">Signal</keyword>
<evidence type="ECO:0000256" key="5">
    <source>
        <dbReference type="ARBA" id="ARBA00023136"/>
    </source>
</evidence>
<dbReference type="EMBL" id="CP162601">
    <property type="protein sequence ID" value="XDK26369.1"/>
    <property type="molecule type" value="Genomic_DNA"/>
</dbReference>
<feature type="transmembrane region" description="Helical" evidence="6">
    <location>
        <begin position="73"/>
        <end position="95"/>
    </location>
</feature>
<dbReference type="Pfam" id="PF04241">
    <property type="entry name" value="DUF423"/>
    <property type="match status" value="1"/>
</dbReference>
<feature type="transmembrane region" description="Helical" evidence="6">
    <location>
        <begin position="101"/>
        <end position="125"/>
    </location>
</feature>
<reference evidence="8" key="1">
    <citation type="submission" date="2024-07" db="EMBL/GenBank/DDBJ databases">
        <title>Genome Analysis of a Potential Novel Vibrio Species Secreting pH- and Thermo-stable Alginate Lyase and its Application in Producing Alginate Oligosaccharides.</title>
        <authorList>
            <person name="Huang H."/>
            <person name="Bao K."/>
        </authorList>
    </citation>
    <scope>NUCLEOTIDE SEQUENCE</scope>
    <source>
        <strain evidence="8">HB236076</strain>
    </source>
</reference>
<evidence type="ECO:0000256" key="3">
    <source>
        <dbReference type="ARBA" id="ARBA00022692"/>
    </source>
</evidence>
<dbReference type="RefSeq" id="WP_306100854.1">
    <property type="nucleotide sequence ID" value="NZ_CP162601.1"/>
</dbReference>
<dbReference type="KEGG" id="vih:AB0763_10130"/>
<sequence length="127" mass="13766">MNNNKLYGLAACLCAVAVLLGAFGAHGLANVLNPQQLDAYQTGVHYHFIHSIGALLCGVFANQASSLNRQKGFFYAALCFIIGVFCFSGSLYALALTQQTWFGPITPLGGLMFVVGWLRFAWALWKS</sequence>